<keyword evidence="4" id="KW-1185">Reference proteome</keyword>
<evidence type="ECO:0000313" key="3">
    <source>
        <dbReference type="EMBL" id="KAF1970598.1"/>
    </source>
</evidence>
<feature type="region of interest" description="Disordered" evidence="1">
    <location>
        <begin position="137"/>
        <end position="181"/>
    </location>
</feature>
<proteinExistence type="predicted"/>
<organism evidence="3 4">
    <name type="scientific">Bimuria novae-zelandiae CBS 107.79</name>
    <dbReference type="NCBI Taxonomy" id="1447943"/>
    <lineage>
        <taxon>Eukaryota</taxon>
        <taxon>Fungi</taxon>
        <taxon>Dikarya</taxon>
        <taxon>Ascomycota</taxon>
        <taxon>Pezizomycotina</taxon>
        <taxon>Dothideomycetes</taxon>
        <taxon>Pleosporomycetidae</taxon>
        <taxon>Pleosporales</taxon>
        <taxon>Massarineae</taxon>
        <taxon>Didymosphaeriaceae</taxon>
        <taxon>Bimuria</taxon>
    </lineage>
</organism>
<sequence length="1470" mass="163334">MATAVQTPQSVPAPTRPQLQAIKQNFTDLDEQISQATHIIGLPDNWDALSGSMRSDVAHQIVCARADWVLRWILDKLKDTAEGGVQARASVKAWNLLDWMIEILPVSRCALHLRDADFLSVVEKALDEKFGADATIQSEVSQSNRHPRDDSSETIAEDPQPSRKRKRATGTSSPSKRQAVEASESVALFHAIRATVRSIWDKADGQGTGEEKVQSEHMKMVLRTESAQAARIMKNWLTAVQRIYSTPQAPSQDLDYLDLTLVVHVWELRAIDPKDNSGASVEQFSTECLIPSLLLSQFLRQPTTDSTRIFGDTSLALDRLIAKYILLPSRSAFFSAKSNVPAEQSESTADRAALLSSSLGPLSAKLLQAAQIQDTGVGIPAYFTPLFAAVPRLLDLIIRSSPARTPKARTAEKPWIQAALVTLAQCVGCSLAPPEFAAPAASIAAFEQCLAILASYNFIIDTMILRDVFWFHSGFKYPLNQKRSVNWPLVAALVAIDSSIFLADPKSATPPDDERPKDLTSFLFEQISASNFENRESNRDDIMDIDGGSPAEESSKLFSRKDVVTKIVVPVAHAFSRNRQLLSFIDHWDDELRKTVLADREPLADVQPRIWDDRDLVLALAEVFEQSLTKTQISNLFQKHADRIEHYTKKHPKKAISSAVIIQAMLYSIKSEETIELIKPIMLSTWKTYETWVQHDGPSQSSALELAWTSLCFLLGHLWPIHFHGSATLQKEFVRPLLERASKDVLSARKEEPNRRLHSSCRTAALVFVFVACDYLALLPDAKELIEKMLPKVLKVISPGQLETEEVKPTLELFCTDYAHLLSSCQPMIAKKVLSRLLETIARFEEHLRDPLTETLSASVFNHGKSGVEAALVSAVLENLEPANDEDLQASSICALLHVSPLSLQREQREATLDKLLELLLSSSRTAVPLLNIMANLTQAPNATAKISSDGNVLFDIADALHEANLETRSSTQLLQILVKSTLGHLVPNKDQAQNKAFFETYGARVTSSLKQKSTCSPARLAVLTGTLLAAPDWNTLLPLTRYVEFLGKVLNTWSSSPDTVLDAYNYLPMPILLKHEGLLEAVRTTLREWISAKISLEDSTPIKIDIVPLDTWPVVFGAIAKYQQYPSPTWLLRVASQLLHAGVSNQVILQAIREALKTLENNSEKVELVEYCVSLATENDAKVAYQLLHAVISTLDEKQEVHPEVKARQVALMPQICSLLGDVRDDAAFNLLLDSIDTILLHKPNMTSQHNIECLLTVLLKLSTRSSPRLSPSCAPAIYSRLCETSRLLLLLHHSRSRLGGRFHLLLPILQSLLLCLFIPNLNRGAALPPWLDSPSTSSPSRLTPANAAQYAHLLSTLCSPTQSSVQKTRSATTLNDPIKAAREYASQYVFPLLSSFCRFTLYGRLDVEVREKLMPGIWEVVSVAQLNKETIDAMFAGLGKSEKDVWRGVWGEWVRLHGRKERKLKRGE</sequence>
<gene>
    <name evidence="3" type="ORF">BU23DRAFT_537621</name>
</gene>
<name>A0A6A5V145_9PLEO</name>
<feature type="domain" description="Nucleolar 27S pre-rRNA processing Urb2/Npa2 C-terminal" evidence="2">
    <location>
        <begin position="1233"/>
        <end position="1458"/>
    </location>
</feature>
<dbReference type="PROSITE" id="PS00523">
    <property type="entry name" value="SULFATASE_1"/>
    <property type="match status" value="1"/>
</dbReference>
<reference evidence="3" key="1">
    <citation type="journal article" date="2020" name="Stud. Mycol.">
        <title>101 Dothideomycetes genomes: a test case for predicting lifestyles and emergence of pathogens.</title>
        <authorList>
            <person name="Haridas S."/>
            <person name="Albert R."/>
            <person name="Binder M."/>
            <person name="Bloem J."/>
            <person name="Labutti K."/>
            <person name="Salamov A."/>
            <person name="Andreopoulos B."/>
            <person name="Baker S."/>
            <person name="Barry K."/>
            <person name="Bills G."/>
            <person name="Bluhm B."/>
            <person name="Cannon C."/>
            <person name="Castanera R."/>
            <person name="Culley D."/>
            <person name="Daum C."/>
            <person name="Ezra D."/>
            <person name="Gonzalez J."/>
            <person name="Henrissat B."/>
            <person name="Kuo A."/>
            <person name="Liang C."/>
            <person name="Lipzen A."/>
            <person name="Lutzoni F."/>
            <person name="Magnuson J."/>
            <person name="Mondo S."/>
            <person name="Nolan M."/>
            <person name="Ohm R."/>
            <person name="Pangilinan J."/>
            <person name="Park H.-J."/>
            <person name="Ramirez L."/>
            <person name="Alfaro M."/>
            <person name="Sun H."/>
            <person name="Tritt A."/>
            <person name="Yoshinaga Y."/>
            <person name="Zwiers L.-H."/>
            <person name="Turgeon B."/>
            <person name="Goodwin S."/>
            <person name="Spatafora J."/>
            <person name="Crous P."/>
            <person name="Grigoriev I."/>
        </authorList>
    </citation>
    <scope>NUCLEOTIDE SEQUENCE</scope>
    <source>
        <strain evidence="3">CBS 107.79</strain>
    </source>
</reference>
<accession>A0A6A5V145</accession>
<protein>
    <recommendedName>
        <fullName evidence="2">Nucleolar 27S pre-rRNA processing Urb2/Npa2 C-terminal domain-containing protein</fullName>
    </recommendedName>
</protein>
<dbReference type="EMBL" id="ML976699">
    <property type="protein sequence ID" value="KAF1970598.1"/>
    <property type="molecule type" value="Genomic_DNA"/>
</dbReference>
<dbReference type="Pfam" id="PF10441">
    <property type="entry name" value="Urb2"/>
    <property type="match status" value="1"/>
</dbReference>
<evidence type="ECO:0000256" key="1">
    <source>
        <dbReference type="SAM" id="MobiDB-lite"/>
    </source>
</evidence>
<evidence type="ECO:0000259" key="2">
    <source>
        <dbReference type="Pfam" id="PF10441"/>
    </source>
</evidence>
<dbReference type="OrthoDB" id="160374at2759"/>
<dbReference type="InterPro" id="IPR018849">
    <property type="entry name" value="Urb2/Npa2_C"/>
</dbReference>
<evidence type="ECO:0000313" key="4">
    <source>
        <dbReference type="Proteomes" id="UP000800036"/>
    </source>
</evidence>
<dbReference type="Proteomes" id="UP000800036">
    <property type="component" value="Unassembled WGS sequence"/>
</dbReference>
<dbReference type="InterPro" id="IPR024607">
    <property type="entry name" value="Sulfatase_CS"/>
</dbReference>